<dbReference type="AlphaFoldDB" id="A0A2Z5IQT0"/>
<feature type="domain" description="NusB/RsmB/TIM44" evidence="2">
    <location>
        <begin position="74"/>
        <end position="140"/>
    </location>
</feature>
<evidence type="ECO:0000313" key="4">
    <source>
        <dbReference type="Proteomes" id="UP000252477"/>
    </source>
</evidence>
<keyword evidence="1" id="KW-0694">RNA-binding</keyword>
<sequence length="146" mass="17730">MKSEDNNEKNINYDKVNFLLKNYERRVKIITYIYQFELFNKKISCEEIFKNNDLDKWEVATLELIEQKYDTFIKIANKFIDKNWEWQRILPLTRAIIIFGEYELLSKDSKIVINEMVNIAKIFIPNDDYKFINKILDLISKQVFNK</sequence>
<name>A0A2Z5IQT0_9BACT</name>
<dbReference type="InterPro" id="IPR006027">
    <property type="entry name" value="NusB_RsmB_TIM44"/>
</dbReference>
<keyword evidence="4" id="KW-1185">Reference proteome</keyword>
<dbReference type="InterPro" id="IPR035926">
    <property type="entry name" value="NusB-like_sf"/>
</dbReference>
<organism evidence="3 4">
    <name type="scientific">[Mycoplasma] phocae</name>
    <dbReference type="NCBI Taxonomy" id="142651"/>
    <lineage>
        <taxon>Bacteria</taxon>
        <taxon>Bacillati</taxon>
        <taxon>Mycoplasmatota</taxon>
        <taxon>Mycoplasmoidales</taxon>
        <taxon>Metamycoplasmataceae</taxon>
        <taxon>Metamycoplasma</taxon>
    </lineage>
</organism>
<dbReference type="Gene3D" id="1.10.940.10">
    <property type="entry name" value="NusB-like"/>
    <property type="match status" value="1"/>
</dbReference>
<dbReference type="GO" id="GO:0006355">
    <property type="term" value="P:regulation of DNA-templated transcription"/>
    <property type="evidence" value="ECO:0007669"/>
    <property type="project" value="InterPro"/>
</dbReference>
<proteinExistence type="predicted"/>
<reference evidence="3 4" key="1">
    <citation type="submission" date="2018-05" db="EMBL/GenBank/DDBJ databases">
        <title>Annotation of the Mycoplasma phocidae genome.</title>
        <authorList>
            <person name="Brown D.R."/>
            <person name="Kutish G.F."/>
            <person name="Frasca S.Jr."/>
        </authorList>
    </citation>
    <scope>NUCLEOTIDE SEQUENCE [LARGE SCALE GENOMIC DNA]</scope>
    <source>
        <strain evidence="3 4">105</strain>
    </source>
</reference>
<dbReference type="KEGG" id="mpho:DA803_02155"/>
<evidence type="ECO:0000259" key="2">
    <source>
        <dbReference type="Pfam" id="PF01029"/>
    </source>
</evidence>
<evidence type="ECO:0000313" key="3">
    <source>
        <dbReference type="EMBL" id="AXE60884.1"/>
    </source>
</evidence>
<dbReference type="GO" id="GO:0003723">
    <property type="term" value="F:RNA binding"/>
    <property type="evidence" value="ECO:0007669"/>
    <property type="project" value="UniProtKB-KW"/>
</dbReference>
<dbReference type="RefSeq" id="WP_114190986.1">
    <property type="nucleotide sequence ID" value="NZ_CP029295.1"/>
</dbReference>
<dbReference type="Proteomes" id="UP000252477">
    <property type="component" value="Chromosome"/>
</dbReference>
<accession>A0A2Z5IQT0</accession>
<dbReference type="EMBL" id="CP029295">
    <property type="protein sequence ID" value="AXE60884.1"/>
    <property type="molecule type" value="Genomic_DNA"/>
</dbReference>
<dbReference type="SUPFAM" id="SSF48013">
    <property type="entry name" value="NusB-like"/>
    <property type="match status" value="1"/>
</dbReference>
<protein>
    <submittedName>
        <fullName evidence="3">Transcription antitermination protein NusB</fullName>
    </submittedName>
</protein>
<evidence type="ECO:0000256" key="1">
    <source>
        <dbReference type="ARBA" id="ARBA00022884"/>
    </source>
</evidence>
<dbReference type="Pfam" id="PF01029">
    <property type="entry name" value="NusB"/>
    <property type="match status" value="1"/>
</dbReference>
<dbReference type="OrthoDB" id="389272at2"/>
<gene>
    <name evidence="3" type="ORF">DA803_02155</name>
</gene>